<evidence type="ECO:0000313" key="1">
    <source>
        <dbReference type="EMBL" id="CAG8793917.1"/>
    </source>
</evidence>
<proteinExistence type="predicted"/>
<dbReference type="EMBL" id="CAJVPY010029236">
    <property type="protein sequence ID" value="CAG8793917.1"/>
    <property type="molecule type" value="Genomic_DNA"/>
</dbReference>
<comment type="caution">
    <text evidence="1">The sequence shown here is derived from an EMBL/GenBank/DDBJ whole genome shotgun (WGS) entry which is preliminary data.</text>
</comment>
<gene>
    <name evidence="1" type="ORF">DERYTH_LOCUS21965</name>
</gene>
<organism evidence="1 2">
    <name type="scientific">Dentiscutata erythropus</name>
    <dbReference type="NCBI Taxonomy" id="1348616"/>
    <lineage>
        <taxon>Eukaryota</taxon>
        <taxon>Fungi</taxon>
        <taxon>Fungi incertae sedis</taxon>
        <taxon>Mucoromycota</taxon>
        <taxon>Glomeromycotina</taxon>
        <taxon>Glomeromycetes</taxon>
        <taxon>Diversisporales</taxon>
        <taxon>Gigasporaceae</taxon>
        <taxon>Dentiscutata</taxon>
    </lineage>
</organism>
<evidence type="ECO:0000313" key="2">
    <source>
        <dbReference type="Proteomes" id="UP000789405"/>
    </source>
</evidence>
<dbReference type="Proteomes" id="UP000789405">
    <property type="component" value="Unassembled WGS sequence"/>
</dbReference>
<dbReference type="OrthoDB" id="2383603at2759"/>
<feature type="non-terminal residue" evidence="1">
    <location>
        <position position="1"/>
    </location>
</feature>
<accession>A0A9N9JUA8</accession>
<protein>
    <submittedName>
        <fullName evidence="1">24114_t:CDS:1</fullName>
    </submittedName>
</protein>
<sequence length="176" mass="20726">KKVKPFWEEITNEIRVIKEASRTDKISQRILEIVDKHNYANEYSIESYANIEGVNTNVRSALNDIKNLKGCKMNEIAKCICETIHYMDLKKDDSLLSGIIDLRCVPVQLKSHLIERELWDSVNKEIYLEEVPENYSNYIRCIVTNDDDRIPDKFYDPAFKEELKMYRAIRALLYSL</sequence>
<keyword evidence="2" id="KW-1185">Reference proteome</keyword>
<dbReference type="AlphaFoldDB" id="A0A9N9JUA8"/>
<name>A0A9N9JUA8_9GLOM</name>
<reference evidence="1" key="1">
    <citation type="submission" date="2021-06" db="EMBL/GenBank/DDBJ databases">
        <authorList>
            <person name="Kallberg Y."/>
            <person name="Tangrot J."/>
            <person name="Rosling A."/>
        </authorList>
    </citation>
    <scope>NUCLEOTIDE SEQUENCE</scope>
    <source>
        <strain evidence="1">MA453B</strain>
    </source>
</reference>